<organism evidence="1 2">
    <name type="scientific">Colletotrichum truncatum</name>
    <name type="common">Anthracnose fungus</name>
    <name type="synonym">Colletotrichum capsici</name>
    <dbReference type="NCBI Taxonomy" id="5467"/>
    <lineage>
        <taxon>Eukaryota</taxon>
        <taxon>Fungi</taxon>
        <taxon>Dikarya</taxon>
        <taxon>Ascomycota</taxon>
        <taxon>Pezizomycotina</taxon>
        <taxon>Sordariomycetes</taxon>
        <taxon>Hypocreomycetidae</taxon>
        <taxon>Glomerellales</taxon>
        <taxon>Glomerellaceae</taxon>
        <taxon>Colletotrichum</taxon>
        <taxon>Colletotrichum truncatum species complex</taxon>
    </lineage>
</organism>
<proteinExistence type="predicted"/>
<evidence type="ECO:0000313" key="2">
    <source>
        <dbReference type="Proteomes" id="UP000805649"/>
    </source>
</evidence>
<comment type="caution">
    <text evidence="1">The sequence shown here is derived from an EMBL/GenBank/DDBJ whole genome shotgun (WGS) entry which is preliminary data.</text>
</comment>
<name>A0ACC3ZGA0_COLTU</name>
<evidence type="ECO:0000313" key="1">
    <source>
        <dbReference type="EMBL" id="KAL0943114.1"/>
    </source>
</evidence>
<gene>
    <name evidence="1" type="ORF">CTRU02_201000</name>
</gene>
<protein>
    <submittedName>
        <fullName evidence="1">Uncharacterized protein</fullName>
    </submittedName>
</protein>
<keyword evidence="2" id="KW-1185">Reference proteome</keyword>
<sequence length="370" mass="40945">MASAASYYRWILFFLLAVLWILFASQKSYIRENKNLSTQASATATYHDDADVIFPSNSISTETAFPPLTSSSDISALIPDPPTSASSQDDTETISTHKPRVLIVFSYTESDRARENLKYFIKHGLHLAADFLFIFNGQTDAAIEVPLQENIRIVKREKTCFDLGSTGEIIRADDLWNVYDRFIIMNASLRGPFLPYWSDSCWSDRLLAKITDTVKLVGITAKCWPSFHIPSVIWATDKVGMAFLLDFTIGRTTSVFGGLEDPVGLSGCYKSLKQAAHAEVGATSVILEAGYSVDVLMSSFHKDFDSEAYCDSAAAGVLDPFREGSYLGVGLHPYETMFLRTSRGADSPSEETLSSLMGDMAYSSYQSCKR</sequence>
<reference evidence="1 2" key="1">
    <citation type="journal article" date="2020" name="Phytopathology">
        <title>Genome Sequence Resources of Colletotrichum truncatum, C. plurivorum, C. musicola, and C. sojae: Four Species Pathogenic to Soybean (Glycine max).</title>
        <authorList>
            <person name="Rogerio F."/>
            <person name="Boufleur T.R."/>
            <person name="Ciampi-Guillardi M."/>
            <person name="Sukno S.A."/>
            <person name="Thon M.R."/>
            <person name="Massola Junior N.S."/>
            <person name="Baroncelli R."/>
        </authorList>
    </citation>
    <scope>NUCLEOTIDE SEQUENCE [LARGE SCALE GENOMIC DNA]</scope>
    <source>
        <strain evidence="1 2">CMES1059</strain>
    </source>
</reference>
<dbReference type="EMBL" id="VUJX02000001">
    <property type="protein sequence ID" value="KAL0943114.1"/>
    <property type="molecule type" value="Genomic_DNA"/>
</dbReference>
<dbReference type="Proteomes" id="UP000805649">
    <property type="component" value="Unassembled WGS sequence"/>
</dbReference>
<accession>A0ACC3ZGA0</accession>